<gene>
    <name evidence="1" type="ORF">DQ384_05285</name>
</gene>
<sequence>MESPLAPILAHPRLPVQLYRGCRPGELHLLALAVPITGDDCEDLGAWLAEHGRALTRAHLALAASE</sequence>
<dbReference type="AlphaFoldDB" id="A0A367FQG9"/>
<protein>
    <submittedName>
        <fullName evidence="1">Uncharacterized protein</fullName>
    </submittedName>
</protein>
<dbReference type="Proteomes" id="UP000253094">
    <property type="component" value="Unassembled WGS sequence"/>
</dbReference>
<name>A0A367FQG9_9ACTN</name>
<evidence type="ECO:0000313" key="2">
    <source>
        <dbReference type="Proteomes" id="UP000253094"/>
    </source>
</evidence>
<proteinExistence type="predicted"/>
<evidence type="ECO:0000313" key="1">
    <source>
        <dbReference type="EMBL" id="RCG31957.1"/>
    </source>
</evidence>
<organism evidence="1 2">
    <name type="scientific">Sphaerisporangium album</name>
    <dbReference type="NCBI Taxonomy" id="509200"/>
    <lineage>
        <taxon>Bacteria</taxon>
        <taxon>Bacillati</taxon>
        <taxon>Actinomycetota</taxon>
        <taxon>Actinomycetes</taxon>
        <taxon>Streptosporangiales</taxon>
        <taxon>Streptosporangiaceae</taxon>
        <taxon>Sphaerisporangium</taxon>
    </lineage>
</organism>
<keyword evidence="2" id="KW-1185">Reference proteome</keyword>
<comment type="caution">
    <text evidence="1">The sequence shown here is derived from an EMBL/GenBank/DDBJ whole genome shotgun (WGS) entry which is preliminary data.</text>
</comment>
<accession>A0A367FQG9</accession>
<reference evidence="1 2" key="1">
    <citation type="submission" date="2018-06" db="EMBL/GenBank/DDBJ databases">
        <title>Sphaerisporangium craniellae sp. nov., isolated from a marine sponge in the South China Sea.</title>
        <authorList>
            <person name="Li L."/>
        </authorList>
    </citation>
    <scope>NUCLEOTIDE SEQUENCE [LARGE SCALE GENOMIC DNA]</scope>
    <source>
        <strain evidence="1 2">CCTCC AA 208026</strain>
    </source>
</reference>
<dbReference type="EMBL" id="QOIL01000003">
    <property type="protein sequence ID" value="RCG31957.1"/>
    <property type="molecule type" value="Genomic_DNA"/>
</dbReference>
<dbReference type="RefSeq" id="WP_114027572.1">
    <property type="nucleotide sequence ID" value="NZ_QOIL01000003.1"/>
</dbReference>